<keyword evidence="6" id="KW-0812">Transmembrane</keyword>
<gene>
    <name evidence="7" type="ORF">ACFOWZ_16800</name>
</gene>
<feature type="transmembrane region" description="Helical" evidence="6">
    <location>
        <begin position="289"/>
        <end position="310"/>
    </location>
</feature>
<comment type="caution">
    <text evidence="7">The sequence shown here is derived from an EMBL/GenBank/DDBJ whole genome shotgun (WGS) entry which is preliminary data.</text>
</comment>
<reference evidence="8" key="1">
    <citation type="journal article" date="2019" name="Int. J. Syst. Evol. Microbiol.">
        <title>The Global Catalogue of Microorganisms (GCM) 10K type strain sequencing project: providing services to taxonomists for standard genome sequencing and annotation.</title>
        <authorList>
            <consortium name="The Broad Institute Genomics Platform"/>
            <consortium name="The Broad Institute Genome Sequencing Center for Infectious Disease"/>
            <person name="Wu L."/>
            <person name="Ma J."/>
        </authorList>
    </citation>
    <scope>NUCLEOTIDE SEQUENCE [LARGE SCALE GENOMIC DNA]</scope>
    <source>
        <strain evidence="8">CGMCC 4.7405</strain>
    </source>
</reference>
<feature type="transmembrane region" description="Helical" evidence="6">
    <location>
        <begin position="116"/>
        <end position="137"/>
    </location>
</feature>
<protein>
    <recommendedName>
        <fullName evidence="3">Probable multidrug resistance protein NorM</fullName>
    </recommendedName>
    <alternativeName>
        <fullName evidence="5">Multidrug-efflux transporter</fullName>
    </alternativeName>
</protein>
<dbReference type="Proteomes" id="UP001595690">
    <property type="component" value="Unassembled WGS sequence"/>
</dbReference>
<feature type="transmembrane region" description="Helical" evidence="6">
    <location>
        <begin position="330"/>
        <end position="354"/>
    </location>
</feature>
<keyword evidence="8" id="KW-1185">Reference proteome</keyword>
<feature type="transmembrane region" description="Helical" evidence="6">
    <location>
        <begin position="178"/>
        <end position="196"/>
    </location>
</feature>
<dbReference type="EMBL" id="JBHRZI010000014">
    <property type="protein sequence ID" value="MFC3893135.1"/>
    <property type="molecule type" value="Genomic_DNA"/>
</dbReference>
<dbReference type="Pfam" id="PF01554">
    <property type="entry name" value="MatE"/>
    <property type="match status" value="1"/>
</dbReference>
<feature type="transmembrane region" description="Helical" evidence="6">
    <location>
        <begin position="149"/>
        <end position="172"/>
    </location>
</feature>
<evidence type="ECO:0000256" key="4">
    <source>
        <dbReference type="ARBA" id="ARBA00022448"/>
    </source>
</evidence>
<evidence type="ECO:0000313" key="8">
    <source>
        <dbReference type="Proteomes" id="UP001595690"/>
    </source>
</evidence>
<feature type="transmembrane region" description="Helical" evidence="6">
    <location>
        <begin position="41"/>
        <end position="63"/>
    </location>
</feature>
<evidence type="ECO:0000256" key="2">
    <source>
        <dbReference type="ARBA" id="ARBA00010199"/>
    </source>
</evidence>
<feature type="transmembrane region" description="Helical" evidence="6">
    <location>
        <begin position="12"/>
        <end position="35"/>
    </location>
</feature>
<feature type="transmembrane region" description="Helical" evidence="6">
    <location>
        <begin position="254"/>
        <end position="277"/>
    </location>
</feature>
<sequence>MLLSDARRIGRVALPLYLSMVAVSVGALVTTAALGRHGTGALAGFTVTAAVYFPAVAAVSGAVRGVMPFMRTGDPARVVRDGAWLAVAVGLLGAVAVACVPVIARASGVEREIVGQLGALPLLMAVSVLISGFGALASSGLVGLGHGEVVMLAGLAGAACTAVLSPVLVGWFGLDGAGIALCVANLVSAITTVLGLRRRLPGRPGWRVHCGHVLELAKVGVPMAGTVLVKFAVLGVLAVAAARMSTTAAAAHNIATALVNLTFTAAVAIGQAVVPEVSGRTDRAGVRRVVTAGLVITTAALAAVCAIILFGDVVPLFTDDHQVAGLVTGLLPVLVPVVLADGLQAVLGFGLAGLKRTTPSFLVFASCYGVLAVFAFAAPNLTVLWAALAVANLAVAVGQGVVFRRASNL</sequence>
<name>A0ABV8BTB9_9PSEU</name>
<evidence type="ECO:0000256" key="5">
    <source>
        <dbReference type="ARBA" id="ARBA00031636"/>
    </source>
</evidence>
<evidence type="ECO:0000256" key="6">
    <source>
        <dbReference type="SAM" id="Phobius"/>
    </source>
</evidence>
<keyword evidence="4" id="KW-0813">Transport</keyword>
<dbReference type="InterPro" id="IPR050222">
    <property type="entry name" value="MATE_MdtK"/>
</dbReference>
<organism evidence="7 8">
    <name type="scientific">Lentzea rhizosphaerae</name>
    <dbReference type="NCBI Taxonomy" id="2041025"/>
    <lineage>
        <taxon>Bacteria</taxon>
        <taxon>Bacillati</taxon>
        <taxon>Actinomycetota</taxon>
        <taxon>Actinomycetes</taxon>
        <taxon>Pseudonocardiales</taxon>
        <taxon>Pseudonocardiaceae</taxon>
        <taxon>Lentzea</taxon>
    </lineage>
</organism>
<dbReference type="PANTHER" id="PTHR43298">
    <property type="entry name" value="MULTIDRUG RESISTANCE PROTEIN NORM-RELATED"/>
    <property type="match status" value="1"/>
</dbReference>
<comment type="similarity">
    <text evidence="2">Belongs to the multi antimicrobial extrusion (MATE) (TC 2.A.66.1) family.</text>
</comment>
<proteinExistence type="inferred from homology"/>
<evidence type="ECO:0000313" key="7">
    <source>
        <dbReference type="EMBL" id="MFC3893135.1"/>
    </source>
</evidence>
<dbReference type="InterPro" id="IPR002528">
    <property type="entry name" value="MATE_fam"/>
</dbReference>
<feature type="transmembrane region" description="Helical" evidence="6">
    <location>
        <begin position="83"/>
        <end position="104"/>
    </location>
</feature>
<evidence type="ECO:0000256" key="3">
    <source>
        <dbReference type="ARBA" id="ARBA00020268"/>
    </source>
</evidence>
<keyword evidence="6" id="KW-1133">Transmembrane helix</keyword>
<feature type="transmembrane region" description="Helical" evidence="6">
    <location>
        <begin position="384"/>
        <end position="403"/>
    </location>
</feature>
<evidence type="ECO:0000256" key="1">
    <source>
        <dbReference type="ARBA" id="ARBA00003408"/>
    </source>
</evidence>
<comment type="function">
    <text evidence="1">Multidrug efflux pump.</text>
</comment>
<feature type="transmembrane region" description="Helical" evidence="6">
    <location>
        <begin position="361"/>
        <end position="378"/>
    </location>
</feature>
<dbReference type="PANTHER" id="PTHR43298:SF2">
    <property type="entry name" value="FMN_FAD EXPORTER YEEO-RELATED"/>
    <property type="match status" value="1"/>
</dbReference>
<feature type="transmembrane region" description="Helical" evidence="6">
    <location>
        <begin position="216"/>
        <end position="242"/>
    </location>
</feature>
<keyword evidence="6" id="KW-0472">Membrane</keyword>
<accession>A0ABV8BTB9</accession>
<dbReference type="RefSeq" id="WP_382373426.1">
    <property type="nucleotide sequence ID" value="NZ_JBHRZI010000014.1"/>
</dbReference>